<reference evidence="1" key="1">
    <citation type="submission" date="2021-03" db="EMBL/GenBank/DDBJ databases">
        <title>Evolutionary priming and transition to the ectomycorrhizal habit in an iconic lineage of mushroom-forming fungi: is preadaptation a requirement?</title>
        <authorList>
            <consortium name="DOE Joint Genome Institute"/>
            <person name="Looney B.P."/>
            <person name="Miyauchi S."/>
            <person name="Morin E."/>
            <person name="Drula E."/>
            <person name="Courty P.E."/>
            <person name="Chicoki N."/>
            <person name="Fauchery L."/>
            <person name="Kohler A."/>
            <person name="Kuo A."/>
            <person name="LaButti K."/>
            <person name="Pangilinan J."/>
            <person name="Lipzen A."/>
            <person name="Riley R."/>
            <person name="Andreopoulos W."/>
            <person name="He G."/>
            <person name="Johnson J."/>
            <person name="Barry K.W."/>
            <person name="Grigoriev I.V."/>
            <person name="Nagy L."/>
            <person name="Hibbett D."/>
            <person name="Henrissat B."/>
            <person name="Matheny P.B."/>
            <person name="Labbe J."/>
            <person name="Martin A.F."/>
        </authorList>
    </citation>
    <scope>NUCLEOTIDE SEQUENCE</scope>
    <source>
        <strain evidence="1">BPL698</strain>
    </source>
</reference>
<accession>A0ACC0U2H7</accession>
<gene>
    <name evidence="1" type="ORF">F5148DRAFT_275943</name>
</gene>
<organism evidence="1 2">
    <name type="scientific">Russula earlei</name>
    <dbReference type="NCBI Taxonomy" id="71964"/>
    <lineage>
        <taxon>Eukaryota</taxon>
        <taxon>Fungi</taxon>
        <taxon>Dikarya</taxon>
        <taxon>Basidiomycota</taxon>
        <taxon>Agaricomycotina</taxon>
        <taxon>Agaricomycetes</taxon>
        <taxon>Russulales</taxon>
        <taxon>Russulaceae</taxon>
        <taxon>Russula</taxon>
    </lineage>
</organism>
<comment type="caution">
    <text evidence="1">The sequence shown here is derived from an EMBL/GenBank/DDBJ whole genome shotgun (WGS) entry which is preliminary data.</text>
</comment>
<dbReference type="EMBL" id="JAGFNK010000198">
    <property type="protein sequence ID" value="KAI9459559.1"/>
    <property type="molecule type" value="Genomic_DNA"/>
</dbReference>
<evidence type="ECO:0000313" key="2">
    <source>
        <dbReference type="Proteomes" id="UP001207468"/>
    </source>
</evidence>
<dbReference type="Proteomes" id="UP001207468">
    <property type="component" value="Unassembled WGS sequence"/>
</dbReference>
<keyword evidence="2" id="KW-1185">Reference proteome</keyword>
<evidence type="ECO:0000313" key="1">
    <source>
        <dbReference type="EMBL" id="KAI9459559.1"/>
    </source>
</evidence>
<sequence length="155" mass="17349">MPTSRQHDTPSPCSDHTSEPGAQSSSVQLSPFNPKPRFPALASSAIGVAASQPRRPSCPFHSAYHLPRTRSRSAPSIMPIPYHYYDRDLRGFVAASSGLRSRDLEDIFQYHSEFRAVCGPFVRACRLSHEDCNELFWLGLHPQDDFLMTRPLAHG</sequence>
<protein>
    <submittedName>
        <fullName evidence="1">Uncharacterized protein</fullName>
    </submittedName>
</protein>
<name>A0ACC0U2H7_9AGAM</name>
<proteinExistence type="predicted"/>